<dbReference type="PANTHER" id="PTHR32379:SF1">
    <property type="entry name" value="GUANIDINOACETATE N-METHYLTRANSFERASE"/>
    <property type="match status" value="1"/>
</dbReference>
<reference evidence="1" key="1">
    <citation type="submission" date="2021-01" db="EMBL/GenBank/DDBJ databases">
        <authorList>
            <person name="Corre E."/>
            <person name="Pelletier E."/>
            <person name="Niang G."/>
            <person name="Scheremetjew M."/>
            <person name="Finn R."/>
            <person name="Kale V."/>
            <person name="Holt S."/>
            <person name="Cochrane G."/>
            <person name="Meng A."/>
            <person name="Brown T."/>
            <person name="Cohen L."/>
        </authorList>
    </citation>
    <scope>NUCLEOTIDE SEQUENCE</scope>
    <source>
        <strain evidence="1">Pbaha01</strain>
    </source>
</reference>
<dbReference type="InterPro" id="IPR051038">
    <property type="entry name" value="RMT2/GAMT_Mtase"/>
</dbReference>
<protein>
    <submittedName>
        <fullName evidence="1">Uncharacterized protein</fullName>
    </submittedName>
</protein>
<name>A0A7S0A2L5_9DINO</name>
<accession>A0A7S0A2L5</accession>
<dbReference type="EMBL" id="HBEG01011275">
    <property type="protein sequence ID" value="CAD8351336.1"/>
    <property type="molecule type" value="Transcribed_RNA"/>
</dbReference>
<dbReference type="GO" id="GO:0005634">
    <property type="term" value="C:nucleus"/>
    <property type="evidence" value="ECO:0007669"/>
    <property type="project" value="TreeGrafter"/>
</dbReference>
<dbReference type="Gene3D" id="3.40.50.150">
    <property type="entry name" value="Vaccinia Virus protein VP39"/>
    <property type="match status" value="1"/>
</dbReference>
<sequence length="288" mass="32093">MSDFYTAKNDGAVDIGDNYKGTGSGENTTLTADQFHQHGNVQVMQSWETPYMHALAEALVQHLTANKATFMAHGKIAVLEVGFGLGLSATRLQEEMQGLVAEYGTRLVEHHIIELNDAVYTNLEQFAADEAAKGRAKVVPHKGNWKDVVQGLIGKEKFSGLLYDPFPTCKEEQHYHQLMFISDQHAGPLLHQGGALVYCNLTSLGVFIADRAGDWEKVWNETQKPYLLGEKFTVLGMEYACTGFTDSSISYSLFKITDDMKVKRREQECNYYGGDIHDFALVPVCVKQ</sequence>
<dbReference type="SUPFAM" id="SSF53335">
    <property type="entry name" value="S-adenosyl-L-methionine-dependent methyltransferases"/>
    <property type="match status" value="1"/>
</dbReference>
<organism evidence="1">
    <name type="scientific">Pyrodinium bahamense</name>
    <dbReference type="NCBI Taxonomy" id="73915"/>
    <lineage>
        <taxon>Eukaryota</taxon>
        <taxon>Sar</taxon>
        <taxon>Alveolata</taxon>
        <taxon>Dinophyceae</taxon>
        <taxon>Gonyaulacales</taxon>
        <taxon>Pyrocystaceae</taxon>
        <taxon>Pyrodinium</taxon>
    </lineage>
</organism>
<dbReference type="GO" id="GO:0030731">
    <property type="term" value="F:guanidinoacetate N-methyltransferase activity"/>
    <property type="evidence" value="ECO:0007669"/>
    <property type="project" value="TreeGrafter"/>
</dbReference>
<gene>
    <name evidence="1" type="ORF">PBAH0796_LOCUS6703</name>
</gene>
<proteinExistence type="predicted"/>
<dbReference type="GO" id="GO:0005737">
    <property type="term" value="C:cytoplasm"/>
    <property type="evidence" value="ECO:0007669"/>
    <property type="project" value="TreeGrafter"/>
</dbReference>
<evidence type="ECO:0000313" key="1">
    <source>
        <dbReference type="EMBL" id="CAD8351336.1"/>
    </source>
</evidence>
<dbReference type="InterPro" id="IPR029063">
    <property type="entry name" value="SAM-dependent_MTases_sf"/>
</dbReference>
<dbReference type="AlphaFoldDB" id="A0A7S0A2L5"/>
<dbReference type="PANTHER" id="PTHR32379">
    <property type="entry name" value="GUANIDINOACETATE N-METHYLTRANSFERASE"/>
    <property type="match status" value="1"/>
</dbReference>
<dbReference type="GO" id="GO:0006601">
    <property type="term" value="P:creatine biosynthetic process"/>
    <property type="evidence" value="ECO:0007669"/>
    <property type="project" value="TreeGrafter"/>
</dbReference>